<dbReference type="OrthoDB" id="2272012at2759"/>
<reference evidence="6 7" key="1">
    <citation type="submission" date="2018-04" db="EMBL/GenBank/DDBJ databases">
        <authorList>
            <person name="Zhang X."/>
            <person name="Yuan J."/>
            <person name="Li F."/>
            <person name="Xiang J."/>
        </authorList>
    </citation>
    <scope>NUCLEOTIDE SEQUENCE [LARGE SCALE GENOMIC DNA]</scope>
    <source>
        <tissue evidence="6">Muscle</tissue>
    </source>
</reference>
<reference evidence="6 7" key="2">
    <citation type="submission" date="2019-01" db="EMBL/GenBank/DDBJ databases">
        <title>The decoding of complex shrimp genome reveals the adaptation for benthos swimmer, frequently molting mechanism and breeding impact on genome.</title>
        <authorList>
            <person name="Sun Y."/>
            <person name="Gao Y."/>
            <person name="Yu Y."/>
        </authorList>
    </citation>
    <scope>NUCLEOTIDE SEQUENCE [LARGE SCALE GENOMIC DNA]</scope>
    <source>
        <tissue evidence="6">Muscle</tissue>
    </source>
</reference>
<feature type="compositionally biased region" description="Low complexity" evidence="4">
    <location>
        <begin position="117"/>
        <end position="126"/>
    </location>
</feature>
<dbReference type="InterPro" id="IPR000219">
    <property type="entry name" value="DH_dom"/>
</dbReference>
<dbReference type="GO" id="GO:0007186">
    <property type="term" value="P:G protein-coupled receptor signaling pathway"/>
    <property type="evidence" value="ECO:0007669"/>
    <property type="project" value="TreeGrafter"/>
</dbReference>
<feature type="domain" description="DH" evidence="5">
    <location>
        <begin position="381"/>
        <end position="564"/>
    </location>
</feature>
<feature type="region of interest" description="Disordered" evidence="4">
    <location>
        <begin position="1"/>
        <end position="173"/>
    </location>
</feature>
<dbReference type="Proteomes" id="UP000283509">
    <property type="component" value="Unassembled WGS sequence"/>
</dbReference>
<dbReference type="PANTHER" id="PTHR45872">
    <property type="entry name" value="RHO GUANINE NUCLEOTIDE EXCHANGE FACTOR 2, ISOFORM D"/>
    <property type="match status" value="1"/>
</dbReference>
<dbReference type="EMBL" id="QCYY01001504">
    <property type="protein sequence ID" value="ROT77605.1"/>
    <property type="molecule type" value="Genomic_DNA"/>
</dbReference>
<evidence type="ECO:0000313" key="6">
    <source>
        <dbReference type="EMBL" id="ROT77605.1"/>
    </source>
</evidence>
<evidence type="ECO:0000256" key="2">
    <source>
        <dbReference type="ARBA" id="ARBA00022490"/>
    </source>
</evidence>
<organism evidence="6 7">
    <name type="scientific">Penaeus vannamei</name>
    <name type="common">Whiteleg shrimp</name>
    <name type="synonym">Litopenaeus vannamei</name>
    <dbReference type="NCBI Taxonomy" id="6689"/>
    <lineage>
        <taxon>Eukaryota</taxon>
        <taxon>Metazoa</taxon>
        <taxon>Ecdysozoa</taxon>
        <taxon>Arthropoda</taxon>
        <taxon>Crustacea</taxon>
        <taxon>Multicrustacea</taxon>
        <taxon>Malacostraca</taxon>
        <taxon>Eumalacostraca</taxon>
        <taxon>Eucarida</taxon>
        <taxon>Decapoda</taxon>
        <taxon>Dendrobranchiata</taxon>
        <taxon>Penaeoidea</taxon>
        <taxon>Penaeidae</taxon>
        <taxon>Penaeus</taxon>
    </lineage>
</organism>
<dbReference type="InterPro" id="IPR035899">
    <property type="entry name" value="DBL_dom_sf"/>
</dbReference>
<keyword evidence="3" id="KW-0597">Phosphoprotein</keyword>
<keyword evidence="7" id="KW-1185">Reference proteome</keyword>
<dbReference type="Pfam" id="PF17838">
    <property type="entry name" value="PH_16"/>
    <property type="match status" value="1"/>
</dbReference>
<gene>
    <name evidence="6" type="ORF">C7M84_003737</name>
</gene>
<feature type="compositionally biased region" description="Low complexity" evidence="4">
    <location>
        <begin position="261"/>
        <end position="289"/>
    </location>
</feature>
<dbReference type="Pfam" id="PF00621">
    <property type="entry name" value="RhoGEF"/>
    <property type="match status" value="1"/>
</dbReference>
<dbReference type="SMART" id="SM00325">
    <property type="entry name" value="RhoGEF"/>
    <property type="match status" value="1"/>
</dbReference>
<dbReference type="PANTHER" id="PTHR45872:SF2">
    <property type="entry name" value="RHO GUANINE NUCLEOTIDE EXCHANGE FACTOR 2, ISOFORM D"/>
    <property type="match status" value="1"/>
</dbReference>
<dbReference type="SUPFAM" id="SSF48065">
    <property type="entry name" value="DBL homology domain (DH-domain)"/>
    <property type="match status" value="1"/>
</dbReference>
<dbReference type="InterPro" id="IPR011993">
    <property type="entry name" value="PH-like_dom_sf"/>
</dbReference>
<evidence type="ECO:0000256" key="3">
    <source>
        <dbReference type="ARBA" id="ARBA00022553"/>
    </source>
</evidence>
<dbReference type="GO" id="GO:0001664">
    <property type="term" value="F:G protein-coupled receptor binding"/>
    <property type="evidence" value="ECO:0007669"/>
    <property type="project" value="TreeGrafter"/>
</dbReference>
<accession>A0A423TMD5</accession>
<dbReference type="GO" id="GO:0005737">
    <property type="term" value="C:cytoplasm"/>
    <property type="evidence" value="ECO:0007669"/>
    <property type="project" value="UniProtKB-SubCell"/>
</dbReference>
<dbReference type="Gene3D" id="1.20.900.10">
    <property type="entry name" value="Dbl homology (DH) domain"/>
    <property type="match status" value="1"/>
</dbReference>
<protein>
    <submittedName>
        <fullName evidence="6">Putative rho guanine nucleotide exchange factor 12 isoform X3</fullName>
    </submittedName>
</protein>
<evidence type="ECO:0000259" key="5">
    <source>
        <dbReference type="PROSITE" id="PS50010"/>
    </source>
</evidence>
<comment type="subcellular location">
    <subcellularLocation>
        <location evidence="1">Cytoplasm</location>
    </subcellularLocation>
</comment>
<proteinExistence type="predicted"/>
<dbReference type="PROSITE" id="PS50010">
    <property type="entry name" value="DH_2"/>
    <property type="match status" value="1"/>
</dbReference>
<dbReference type="STRING" id="6689.A0A423TMD5"/>
<evidence type="ECO:0000256" key="1">
    <source>
        <dbReference type="ARBA" id="ARBA00004496"/>
    </source>
</evidence>
<sequence>MFGKSRKNSVENLPGVETAALRPHAQHRLRSSSPRRSSFHGSESSPQLAALASDDTPRHIKYATAPIISHEAGGQVRKGQKPSPPPKNKAMPEPTFQKTFIAILNRKDTRKRRSQELSEAAALSLPAKPPPSISPKPASGVFYQSLAPGHQRPPELHHAAHTHHHHQFQKAESFHLQQQFFKAEPLHHSHLAEARPAKTFVREQPLAALSKHNLPKKKSSTSINRSESCKEKQHARKRPRESRKHSDPNIPTSKSGDVDAESGLISGNSGSSSNSSLSPSQESPSTSLEHVSRADVPLPAPVLENDSDIEAELDLPNWQKLVSHDQIKRLKPKERKRQDTINGEWRPPCAAGQGLGRPEAPEGGFCDATAAAEEAPRIDIIVHTERTHVRVLKVLKHLFHLPMLEAGILSKEQSEMLFPNIDQVLEIHTTFNQAMKKRREEEPLVNRVGDLLVNMFDGEQGEHFQQQAAEFIRMQGIALENLKQKQKRDQRLSAFLQEQENNPACRRLQLKDMLPAGFQRLSKYPLLIESLLAYTDSNKQPEEYEQISRSLERSKEILAYVNAAVQEAENNQKLSEIQRRLDQSSLAKNKHGHSDELRGNLDLTKHKLIYEGPLTWRIAKGQKNIDLHVLLLDEFIVLLQKADDKYILKNHSINKSLGKDDNKLTHSPIIKYGPSMLFRAVATDRCAFFIVTTQSGGAHIYELVTISANERKV</sequence>
<dbReference type="SUPFAM" id="SSF50729">
    <property type="entry name" value="PH domain-like"/>
    <property type="match status" value="1"/>
</dbReference>
<dbReference type="InterPro" id="IPR041020">
    <property type="entry name" value="PH_16"/>
</dbReference>
<feature type="compositionally biased region" description="Basic residues" evidence="4">
    <location>
        <begin position="233"/>
        <end position="243"/>
    </location>
</feature>
<comment type="caution">
    <text evidence="6">The sequence shown here is derived from an EMBL/GenBank/DDBJ whole genome shotgun (WGS) entry which is preliminary data.</text>
</comment>
<evidence type="ECO:0000313" key="7">
    <source>
        <dbReference type="Proteomes" id="UP000283509"/>
    </source>
</evidence>
<feature type="compositionally biased region" description="Basic residues" evidence="4">
    <location>
        <begin position="159"/>
        <end position="168"/>
    </location>
</feature>
<keyword evidence="2" id="KW-0963">Cytoplasm</keyword>
<dbReference type="CDD" id="cd00160">
    <property type="entry name" value="RhoGEF"/>
    <property type="match status" value="1"/>
</dbReference>
<feature type="region of interest" description="Disordered" evidence="4">
    <location>
        <begin position="329"/>
        <end position="364"/>
    </location>
</feature>
<name>A0A423TMD5_PENVA</name>
<evidence type="ECO:0000256" key="4">
    <source>
        <dbReference type="SAM" id="MobiDB-lite"/>
    </source>
</evidence>
<dbReference type="GO" id="GO:0005085">
    <property type="term" value="F:guanyl-nucleotide exchange factor activity"/>
    <property type="evidence" value="ECO:0007669"/>
    <property type="project" value="InterPro"/>
</dbReference>
<dbReference type="Gene3D" id="2.30.29.30">
    <property type="entry name" value="Pleckstrin-homology domain (PH domain)/Phosphotyrosine-binding domain (PTB)"/>
    <property type="match status" value="1"/>
</dbReference>
<dbReference type="AlphaFoldDB" id="A0A423TMD5"/>
<feature type="compositionally biased region" description="Low complexity" evidence="4">
    <location>
        <begin position="31"/>
        <end position="45"/>
    </location>
</feature>
<feature type="region of interest" description="Disordered" evidence="4">
    <location>
        <begin position="207"/>
        <end position="292"/>
    </location>
</feature>